<organism evidence="7 8">
    <name type="scientific">Microbacterium ginsengisoli</name>
    <dbReference type="NCBI Taxonomy" id="400772"/>
    <lineage>
        <taxon>Bacteria</taxon>
        <taxon>Bacillati</taxon>
        <taxon>Actinomycetota</taxon>
        <taxon>Actinomycetes</taxon>
        <taxon>Micrococcales</taxon>
        <taxon>Microbacteriaceae</taxon>
        <taxon>Microbacterium</taxon>
    </lineage>
</organism>
<dbReference type="EMBL" id="DMNG01000076">
    <property type="protein sequence ID" value="HAN23833.1"/>
    <property type="molecule type" value="Genomic_DNA"/>
</dbReference>
<evidence type="ECO:0000313" key="9">
    <source>
        <dbReference type="Proteomes" id="UP000257479"/>
    </source>
</evidence>
<dbReference type="AlphaFoldDB" id="A0A0F0LQ37"/>
<dbReference type="Pfam" id="PF00440">
    <property type="entry name" value="TetR_N"/>
    <property type="match status" value="1"/>
</dbReference>
<dbReference type="OrthoDB" id="956698at2"/>
<keyword evidence="8" id="KW-1185">Reference proteome</keyword>
<dbReference type="InterPro" id="IPR001647">
    <property type="entry name" value="HTH_TetR"/>
</dbReference>
<reference evidence="6 9" key="2">
    <citation type="journal article" date="2018" name="Nat. Biotechnol.">
        <title>A standardized bacterial taxonomy based on genome phylogeny substantially revises the tree of life.</title>
        <authorList>
            <person name="Parks D.H."/>
            <person name="Chuvochina M."/>
            <person name="Waite D.W."/>
            <person name="Rinke C."/>
            <person name="Skarshewski A."/>
            <person name="Chaumeil P.A."/>
            <person name="Hugenholtz P."/>
        </authorList>
    </citation>
    <scope>NUCLEOTIDE SEQUENCE [LARGE SCALE GENOMIC DNA]</scope>
    <source>
        <strain evidence="6">UBA9152</strain>
    </source>
</reference>
<dbReference type="SUPFAM" id="SSF46689">
    <property type="entry name" value="Homeodomain-like"/>
    <property type="match status" value="1"/>
</dbReference>
<keyword evidence="2 4" id="KW-0238">DNA-binding</keyword>
<feature type="DNA-binding region" description="H-T-H motif" evidence="4">
    <location>
        <begin position="31"/>
        <end position="50"/>
    </location>
</feature>
<protein>
    <submittedName>
        <fullName evidence="7">DNA-binding transcriptional repressor AcrR</fullName>
    </submittedName>
    <submittedName>
        <fullName evidence="6">TetR family transcriptional regulator</fullName>
    </submittedName>
</protein>
<dbReference type="InterPro" id="IPR050109">
    <property type="entry name" value="HTH-type_TetR-like_transc_reg"/>
</dbReference>
<feature type="domain" description="HTH tetR-type" evidence="5">
    <location>
        <begin position="8"/>
        <end position="68"/>
    </location>
</feature>
<evidence type="ECO:0000256" key="1">
    <source>
        <dbReference type="ARBA" id="ARBA00023015"/>
    </source>
</evidence>
<dbReference type="PATRIC" id="fig|400772.4.peg.2561"/>
<reference evidence="7 8" key="1">
    <citation type="submission" date="2015-02" db="EMBL/GenBank/DDBJ databases">
        <title>Draft genome sequences of ten Microbacterium spp. with emphasis on heavy metal contaminated environments.</title>
        <authorList>
            <person name="Corretto E."/>
        </authorList>
    </citation>
    <scope>NUCLEOTIDE SEQUENCE [LARGE SCALE GENOMIC DNA]</scope>
    <source>
        <strain evidence="7 8">DSM 18659</strain>
    </source>
</reference>
<dbReference type="GO" id="GO:0000976">
    <property type="term" value="F:transcription cis-regulatory region binding"/>
    <property type="evidence" value="ECO:0007669"/>
    <property type="project" value="TreeGrafter"/>
</dbReference>
<dbReference type="PRINTS" id="PR00455">
    <property type="entry name" value="HTHTETR"/>
</dbReference>
<name>A0A0F0LQ37_9MICO</name>
<dbReference type="PANTHER" id="PTHR30055:SF238">
    <property type="entry name" value="MYCOFACTOCIN BIOSYNTHESIS TRANSCRIPTIONAL REGULATOR MFTR-RELATED"/>
    <property type="match status" value="1"/>
</dbReference>
<evidence type="ECO:0000256" key="3">
    <source>
        <dbReference type="ARBA" id="ARBA00023163"/>
    </source>
</evidence>
<evidence type="ECO:0000259" key="5">
    <source>
        <dbReference type="PROSITE" id="PS50977"/>
    </source>
</evidence>
<evidence type="ECO:0000256" key="4">
    <source>
        <dbReference type="PROSITE-ProRule" id="PRU00335"/>
    </source>
</evidence>
<dbReference type="STRING" id="400772.RR49_02549"/>
<evidence type="ECO:0000313" key="8">
    <source>
        <dbReference type="Proteomes" id="UP000033451"/>
    </source>
</evidence>
<gene>
    <name evidence="6" type="ORF">DCP95_04585</name>
    <name evidence="7" type="ORF">RR49_02549</name>
</gene>
<evidence type="ECO:0000256" key="2">
    <source>
        <dbReference type="ARBA" id="ARBA00023125"/>
    </source>
</evidence>
<sequence>MASGRPRATSRETISDAACELFLEQGYDATSVADITVRAGVSRSSFFNYFDSKAEVLWSGLDERLTTAAQRLDAGEGDGDAAVRAALVAIADGFAPDALALALVHAEAMGVAGELDRDAATRQARLGRAIARRLAAGGQSRLVAEVRAAAYAGALFAALRAWAHAGPGTSALSAPLAAALAAVDGTPLA</sequence>
<keyword evidence="1" id="KW-0805">Transcription regulation</keyword>
<dbReference type="Proteomes" id="UP000033451">
    <property type="component" value="Unassembled WGS sequence"/>
</dbReference>
<dbReference type="PANTHER" id="PTHR30055">
    <property type="entry name" value="HTH-TYPE TRANSCRIPTIONAL REGULATOR RUTR"/>
    <property type="match status" value="1"/>
</dbReference>
<dbReference type="GO" id="GO:0003700">
    <property type="term" value="F:DNA-binding transcription factor activity"/>
    <property type="evidence" value="ECO:0007669"/>
    <property type="project" value="TreeGrafter"/>
</dbReference>
<proteinExistence type="predicted"/>
<evidence type="ECO:0000313" key="6">
    <source>
        <dbReference type="EMBL" id="HAN23833.1"/>
    </source>
</evidence>
<dbReference type="EMBL" id="JYIY01000079">
    <property type="protein sequence ID" value="KJL35327.1"/>
    <property type="molecule type" value="Genomic_DNA"/>
</dbReference>
<accession>A0A0F0LQ37</accession>
<keyword evidence="3" id="KW-0804">Transcription</keyword>
<dbReference type="RefSeq" id="WP_045248441.1">
    <property type="nucleotide sequence ID" value="NZ_JYIY01000079.1"/>
</dbReference>
<dbReference type="InterPro" id="IPR009057">
    <property type="entry name" value="Homeodomain-like_sf"/>
</dbReference>
<dbReference type="Proteomes" id="UP000257479">
    <property type="component" value="Unassembled WGS sequence"/>
</dbReference>
<evidence type="ECO:0000313" key="7">
    <source>
        <dbReference type="EMBL" id="KJL35327.1"/>
    </source>
</evidence>
<comment type="caution">
    <text evidence="7">The sequence shown here is derived from an EMBL/GenBank/DDBJ whole genome shotgun (WGS) entry which is preliminary data.</text>
</comment>
<dbReference type="Gene3D" id="1.10.357.10">
    <property type="entry name" value="Tetracycline Repressor, domain 2"/>
    <property type="match status" value="1"/>
</dbReference>
<dbReference type="PROSITE" id="PS50977">
    <property type="entry name" value="HTH_TETR_2"/>
    <property type="match status" value="1"/>
</dbReference>